<evidence type="ECO:0000256" key="5">
    <source>
        <dbReference type="ARBA" id="ARBA00022603"/>
    </source>
</evidence>
<evidence type="ECO:0000256" key="3">
    <source>
        <dbReference type="ARBA" id="ARBA00011890"/>
    </source>
</evidence>
<keyword evidence="4" id="KW-0963">Cytoplasm</keyword>
<feature type="transmembrane region" description="Helical" evidence="8">
    <location>
        <begin position="12"/>
        <end position="30"/>
    </location>
</feature>
<protein>
    <recommendedName>
        <fullName evidence="3">protein-L-isoaspartate(D-aspartate) O-methyltransferase</fullName>
        <ecNumber evidence="3">2.1.1.77</ecNumber>
    </recommendedName>
</protein>
<dbReference type="EMBL" id="BARV01027171">
    <property type="protein sequence ID" value="GAI34382.1"/>
    <property type="molecule type" value="Genomic_DNA"/>
</dbReference>
<dbReference type="PANTHER" id="PTHR11579">
    <property type="entry name" value="PROTEIN-L-ISOASPARTATE O-METHYLTRANSFERASE"/>
    <property type="match status" value="1"/>
</dbReference>
<dbReference type="PROSITE" id="PS51257">
    <property type="entry name" value="PROKAR_LIPOPROTEIN"/>
    <property type="match status" value="1"/>
</dbReference>
<organism evidence="9">
    <name type="scientific">marine sediment metagenome</name>
    <dbReference type="NCBI Taxonomy" id="412755"/>
    <lineage>
        <taxon>unclassified sequences</taxon>
        <taxon>metagenomes</taxon>
        <taxon>ecological metagenomes</taxon>
    </lineage>
</organism>
<keyword evidence="8" id="KW-1133">Transmembrane helix</keyword>
<gene>
    <name evidence="9" type="ORF">S06H3_43767</name>
</gene>
<evidence type="ECO:0000256" key="7">
    <source>
        <dbReference type="ARBA" id="ARBA00022691"/>
    </source>
</evidence>
<evidence type="ECO:0000256" key="1">
    <source>
        <dbReference type="ARBA" id="ARBA00004496"/>
    </source>
</evidence>
<dbReference type="PANTHER" id="PTHR11579:SF0">
    <property type="entry name" value="PROTEIN-L-ISOASPARTATE(D-ASPARTATE) O-METHYLTRANSFERASE"/>
    <property type="match status" value="1"/>
</dbReference>
<comment type="subcellular location">
    <subcellularLocation>
        <location evidence="1">Cytoplasm</location>
    </subcellularLocation>
</comment>
<evidence type="ECO:0000256" key="8">
    <source>
        <dbReference type="SAM" id="Phobius"/>
    </source>
</evidence>
<keyword evidence="8" id="KW-0472">Membrane</keyword>
<dbReference type="FunFam" id="3.40.50.150:FF:000010">
    <property type="entry name" value="Protein-L-isoaspartate O-methyltransferase"/>
    <property type="match status" value="1"/>
</dbReference>
<dbReference type="GO" id="GO:0004719">
    <property type="term" value="F:protein-L-isoaspartate (D-aspartate) O-methyltransferase activity"/>
    <property type="evidence" value="ECO:0007669"/>
    <property type="project" value="UniProtKB-EC"/>
</dbReference>
<dbReference type="AlphaFoldDB" id="X1MRU2"/>
<sequence length="224" mass="25362">MVKKIKKNQIIFTATILIMIVVSLTNISLISCKNIEKNTYEIDKYTELRNNMVDYQITARGITDKKVIETMRKVPRHEFVDQYLKDSAYADRPLSIGMGQTISQPYIVALMTESLELTGNERVLEIGTGSGYQAAVLSEIVKEVYTVEIITYLHQKSNKILSSYSNVATSNHDGYYGWEEYAPFDRIIVTAAPDHIPQPLVEQLTDEGIMVLPVGPPGWNQVLW</sequence>
<keyword evidence="7" id="KW-0949">S-adenosyl-L-methionine</keyword>
<dbReference type="EC" id="2.1.1.77" evidence="3"/>
<dbReference type="SUPFAM" id="SSF53335">
    <property type="entry name" value="S-adenosyl-L-methionine-dependent methyltransferases"/>
    <property type="match status" value="1"/>
</dbReference>
<evidence type="ECO:0000256" key="6">
    <source>
        <dbReference type="ARBA" id="ARBA00022679"/>
    </source>
</evidence>
<dbReference type="NCBIfam" id="TIGR00080">
    <property type="entry name" value="pimt"/>
    <property type="match status" value="1"/>
</dbReference>
<reference evidence="9" key="1">
    <citation type="journal article" date="2014" name="Front. Microbiol.">
        <title>High frequency of phylogenetically diverse reductive dehalogenase-homologous genes in deep subseafloor sedimentary metagenomes.</title>
        <authorList>
            <person name="Kawai M."/>
            <person name="Futagami T."/>
            <person name="Toyoda A."/>
            <person name="Takaki Y."/>
            <person name="Nishi S."/>
            <person name="Hori S."/>
            <person name="Arai W."/>
            <person name="Tsubouchi T."/>
            <person name="Morono Y."/>
            <person name="Uchiyama I."/>
            <person name="Ito T."/>
            <person name="Fujiyama A."/>
            <person name="Inagaki F."/>
            <person name="Takami H."/>
        </authorList>
    </citation>
    <scope>NUCLEOTIDE SEQUENCE</scope>
    <source>
        <strain evidence="9">Expedition CK06-06</strain>
    </source>
</reference>
<comment type="similarity">
    <text evidence="2">Belongs to the methyltransferase superfamily. L-isoaspartyl/D-aspartyl protein methyltransferase family.</text>
</comment>
<dbReference type="NCBIfam" id="NF001453">
    <property type="entry name" value="PRK00312.1"/>
    <property type="match status" value="1"/>
</dbReference>
<dbReference type="InterPro" id="IPR000682">
    <property type="entry name" value="PCMT"/>
</dbReference>
<accession>X1MRU2</accession>
<keyword evidence="6" id="KW-0808">Transferase</keyword>
<evidence type="ECO:0000256" key="4">
    <source>
        <dbReference type="ARBA" id="ARBA00022490"/>
    </source>
</evidence>
<dbReference type="InterPro" id="IPR029063">
    <property type="entry name" value="SAM-dependent_MTases_sf"/>
</dbReference>
<dbReference type="Pfam" id="PF01135">
    <property type="entry name" value="PCMT"/>
    <property type="match status" value="1"/>
</dbReference>
<name>X1MRU2_9ZZZZ</name>
<feature type="non-terminal residue" evidence="9">
    <location>
        <position position="224"/>
    </location>
</feature>
<dbReference type="Gene3D" id="3.40.50.150">
    <property type="entry name" value="Vaccinia Virus protein VP39"/>
    <property type="match status" value="1"/>
</dbReference>
<keyword evidence="8" id="KW-0812">Transmembrane</keyword>
<evidence type="ECO:0000256" key="2">
    <source>
        <dbReference type="ARBA" id="ARBA00005369"/>
    </source>
</evidence>
<proteinExistence type="inferred from homology"/>
<comment type="caution">
    <text evidence="9">The sequence shown here is derived from an EMBL/GenBank/DDBJ whole genome shotgun (WGS) entry which is preliminary data.</text>
</comment>
<dbReference type="CDD" id="cd02440">
    <property type="entry name" value="AdoMet_MTases"/>
    <property type="match status" value="1"/>
</dbReference>
<keyword evidence="5" id="KW-0489">Methyltransferase</keyword>
<dbReference type="GO" id="GO:0005737">
    <property type="term" value="C:cytoplasm"/>
    <property type="evidence" value="ECO:0007669"/>
    <property type="project" value="UniProtKB-SubCell"/>
</dbReference>
<dbReference type="GO" id="GO:0032259">
    <property type="term" value="P:methylation"/>
    <property type="evidence" value="ECO:0007669"/>
    <property type="project" value="UniProtKB-KW"/>
</dbReference>
<evidence type="ECO:0000313" key="9">
    <source>
        <dbReference type="EMBL" id="GAI34382.1"/>
    </source>
</evidence>